<name>G1WHX4_9ACTN</name>
<dbReference type="HOGENOM" id="CLU_1010864_0_0_11"/>
<feature type="transmembrane region" description="Helical" evidence="1">
    <location>
        <begin position="52"/>
        <end position="70"/>
    </location>
</feature>
<dbReference type="OrthoDB" id="3181195at2"/>
<dbReference type="GeneID" id="62758675"/>
<proteinExistence type="predicted"/>
<gene>
    <name evidence="2" type="ORF">HMPREF9452_00937</name>
</gene>
<evidence type="ECO:0000256" key="1">
    <source>
        <dbReference type="SAM" id="Phobius"/>
    </source>
</evidence>
<feature type="transmembrane region" description="Helical" evidence="1">
    <location>
        <begin position="12"/>
        <end position="32"/>
    </location>
</feature>
<feature type="transmembrane region" description="Helical" evidence="1">
    <location>
        <begin position="115"/>
        <end position="135"/>
    </location>
</feature>
<keyword evidence="1" id="KW-0812">Transmembrane</keyword>
<dbReference type="Proteomes" id="UP000004830">
    <property type="component" value="Unassembled WGS sequence"/>
</dbReference>
<organism evidence="2 3">
    <name type="scientific">Collinsella tanakaei YIT 12063</name>
    <dbReference type="NCBI Taxonomy" id="742742"/>
    <lineage>
        <taxon>Bacteria</taxon>
        <taxon>Bacillati</taxon>
        <taxon>Actinomycetota</taxon>
        <taxon>Coriobacteriia</taxon>
        <taxon>Coriobacteriales</taxon>
        <taxon>Coriobacteriaceae</taxon>
        <taxon>Collinsella</taxon>
    </lineage>
</organism>
<evidence type="ECO:0000313" key="3">
    <source>
        <dbReference type="Proteomes" id="UP000004830"/>
    </source>
</evidence>
<comment type="caution">
    <text evidence="2">The sequence shown here is derived from an EMBL/GenBank/DDBJ whole genome shotgun (WGS) entry which is preliminary data.</text>
</comment>
<dbReference type="RefSeq" id="WP_009140972.1">
    <property type="nucleotide sequence ID" value="NZ_JH126468.1"/>
</dbReference>
<reference evidence="2 3" key="1">
    <citation type="submission" date="2011-06" db="EMBL/GenBank/DDBJ databases">
        <title>The Genome Sequence of Collinsella tanakaei YIT 12063.</title>
        <authorList>
            <consortium name="The Broad Institute Genome Sequencing Platform"/>
            <person name="Earl A."/>
            <person name="Ward D."/>
            <person name="Feldgarden M."/>
            <person name="Gevers D."/>
            <person name="Morotomi M."/>
            <person name="Young S.K."/>
            <person name="Zeng Q."/>
            <person name="Gargeya S."/>
            <person name="Fitzgerald M."/>
            <person name="Haas B."/>
            <person name="Abouelleil A."/>
            <person name="Alvarado L."/>
            <person name="Arachchi H.M."/>
            <person name="Berlin A."/>
            <person name="Brown A."/>
            <person name="Chapman S.B."/>
            <person name="Chen Z."/>
            <person name="Dunbar C."/>
            <person name="Freedman E."/>
            <person name="Gearin G."/>
            <person name="Gellesch M."/>
            <person name="Goldberg J."/>
            <person name="Griggs A."/>
            <person name="Gujja S."/>
            <person name="Heiman D."/>
            <person name="Howarth C."/>
            <person name="Larson L."/>
            <person name="Lui A."/>
            <person name="MacDonald P.J.P."/>
            <person name="Mehta T."/>
            <person name="Montmayeur A."/>
            <person name="Murphy C."/>
            <person name="Neiman D."/>
            <person name="Pearson M."/>
            <person name="Priest M."/>
            <person name="Roberts A."/>
            <person name="Saif S."/>
            <person name="Shea T."/>
            <person name="Shenoy N."/>
            <person name="Sisk P."/>
            <person name="Stolte C."/>
            <person name="Sykes S."/>
            <person name="Wortman J."/>
            <person name="Nusbaum C."/>
            <person name="Birren B."/>
        </authorList>
    </citation>
    <scope>NUCLEOTIDE SEQUENCE [LARGE SCALE GENOMIC DNA]</scope>
    <source>
        <strain evidence="2 3">YIT 12063</strain>
    </source>
</reference>
<dbReference type="AlphaFoldDB" id="G1WHX4"/>
<keyword evidence="3" id="KW-1185">Reference proteome</keyword>
<dbReference type="eggNOG" id="ENOG5030782">
    <property type="taxonomic scope" value="Bacteria"/>
</dbReference>
<keyword evidence="1" id="KW-1133">Transmembrane helix</keyword>
<accession>G1WHX4</accession>
<feature type="transmembrane region" description="Helical" evidence="1">
    <location>
        <begin position="147"/>
        <end position="168"/>
    </location>
</feature>
<feature type="transmembrane region" description="Helical" evidence="1">
    <location>
        <begin position="90"/>
        <end position="109"/>
    </location>
</feature>
<dbReference type="PATRIC" id="fig|742742.3.peg.902"/>
<protein>
    <submittedName>
        <fullName evidence="2">Uncharacterized protein</fullName>
    </submittedName>
</protein>
<dbReference type="EMBL" id="ADLS01000011">
    <property type="protein sequence ID" value="EGX71549.1"/>
    <property type="molecule type" value="Genomic_DNA"/>
</dbReference>
<evidence type="ECO:0000313" key="2">
    <source>
        <dbReference type="EMBL" id="EGX71549.1"/>
    </source>
</evidence>
<keyword evidence="1" id="KW-0472">Membrane</keyword>
<sequence length="275" mass="29109">MKRFTTAEGRGQAVVAMVGCAFLFAALGTLVYSRFCTSIGAAGLYNRASVGVGFILFGISMALFTPCLYLQRLHRAHIDPAQLGRELKGVVLGFLCYGVAFIFAMGALSSADETGVVGIALAIAFGAVAVCYRRYRKKNPIAYKHTGSAALVVFCGAMAAFSVAAGALSCGEVLDDLSGGWRQDEFAFYGASVNRPSGRGSMLTPTTIEVDLYEDVAAADARRASAHLSVNASDWPQVERVLEEPLAEVRWYPETGTLVGARDVDSPLAAGDPIE</sequence>